<feature type="domain" description="BRCT" evidence="2">
    <location>
        <begin position="275"/>
        <end position="367"/>
    </location>
</feature>
<keyword evidence="3" id="KW-0723">Serine/threonine-protein kinase</keyword>
<protein>
    <submittedName>
        <fullName evidence="3">Serine/threonine protein kinase</fullName>
    </submittedName>
</protein>
<dbReference type="InterPro" id="IPR008271">
    <property type="entry name" value="Ser/Thr_kinase_AS"/>
</dbReference>
<dbReference type="RefSeq" id="WP_129984870.1">
    <property type="nucleotide sequence ID" value="NZ_SDPU01000001.1"/>
</dbReference>
<dbReference type="InterPro" id="IPR001357">
    <property type="entry name" value="BRCT_dom"/>
</dbReference>
<keyword evidence="3" id="KW-0418">Kinase</keyword>
<dbReference type="PROSITE" id="PS00108">
    <property type="entry name" value="PROTEIN_KINASE_ST"/>
    <property type="match status" value="1"/>
</dbReference>
<keyword evidence="3" id="KW-0808">Transferase</keyword>
<dbReference type="InterPro" id="IPR011009">
    <property type="entry name" value="Kinase-like_dom_sf"/>
</dbReference>
<gene>
    <name evidence="3" type="ORF">ETU37_00245</name>
</gene>
<proteinExistence type="predicted"/>
<dbReference type="PROSITE" id="PS50011">
    <property type="entry name" value="PROTEIN_KINASE_DOM"/>
    <property type="match status" value="1"/>
</dbReference>
<dbReference type="Proteomes" id="UP000291189">
    <property type="component" value="Unassembled WGS sequence"/>
</dbReference>
<dbReference type="OrthoDB" id="3404503at2"/>
<accession>A0A4Q5JA08</accession>
<dbReference type="SUPFAM" id="SSF56112">
    <property type="entry name" value="Protein kinase-like (PK-like)"/>
    <property type="match status" value="1"/>
</dbReference>
<dbReference type="PANTHER" id="PTHR24347">
    <property type="entry name" value="SERINE/THREONINE-PROTEIN KINASE"/>
    <property type="match status" value="1"/>
</dbReference>
<evidence type="ECO:0000313" key="3">
    <source>
        <dbReference type="EMBL" id="RYU15587.1"/>
    </source>
</evidence>
<name>A0A4Q5JA08_9ACTN</name>
<dbReference type="InterPro" id="IPR036420">
    <property type="entry name" value="BRCT_dom_sf"/>
</dbReference>
<evidence type="ECO:0000259" key="2">
    <source>
        <dbReference type="PROSITE" id="PS50172"/>
    </source>
</evidence>
<reference evidence="3 4" key="1">
    <citation type="submission" date="2019-01" db="EMBL/GenBank/DDBJ databases">
        <title>Nocardioides guangzhouensis sp. nov., an actinobacterium isolated from soil.</title>
        <authorList>
            <person name="Fu Y."/>
            <person name="Cai Y."/>
            <person name="Lin Z."/>
            <person name="Chen P."/>
        </authorList>
    </citation>
    <scope>NUCLEOTIDE SEQUENCE [LARGE SCALE GENOMIC DNA]</scope>
    <source>
        <strain evidence="3 4">NBRC 105384</strain>
    </source>
</reference>
<comment type="caution">
    <text evidence="3">The sequence shown here is derived from an EMBL/GenBank/DDBJ whole genome shotgun (WGS) entry which is preliminary data.</text>
</comment>
<evidence type="ECO:0000259" key="1">
    <source>
        <dbReference type="PROSITE" id="PS50011"/>
    </source>
</evidence>
<sequence>MSRLRAGTLLHNDAGTPYVVERLLSEGGFGQTYFGHRLTPSGRPGREVAIKVCRSLDDWHGEAYFGRLLAGDERVVDLLDVFVDATGRGSRQRRRHVLVFEYMADGTVWDAVEDGGLVWSEAKVRREIRALLSVLQRMHAVWLLHRDIKPDNVFLRDGRLVLGDFGISKLVLDTSPSPVSRLQGDFAPGNVTAGSVWGPHDDIYQVGLLAGTLLSGEVWWNQSVSIGSIAALECSDAFKSWIWHATGAKSKRYLDAFDAVHALSALRQIDMRPGRPPRSLRGQCIVFSGRLEDLPRTEATARARKAGARVQSRVTDSTTVVVTGSMRAGGVGAAEGIKLFGVRERIRTGQPIVLIDQQQFERLARRR</sequence>
<dbReference type="Pfam" id="PF00069">
    <property type="entry name" value="Pkinase"/>
    <property type="match status" value="1"/>
</dbReference>
<dbReference type="InterPro" id="IPR000719">
    <property type="entry name" value="Prot_kinase_dom"/>
</dbReference>
<dbReference type="SMART" id="SM00220">
    <property type="entry name" value="S_TKc"/>
    <property type="match status" value="1"/>
</dbReference>
<dbReference type="Gene3D" id="1.10.510.10">
    <property type="entry name" value="Transferase(Phosphotransferase) domain 1"/>
    <property type="match status" value="1"/>
</dbReference>
<dbReference type="SUPFAM" id="SSF52113">
    <property type="entry name" value="BRCT domain"/>
    <property type="match status" value="1"/>
</dbReference>
<dbReference type="EMBL" id="SDPU01000001">
    <property type="protein sequence ID" value="RYU15587.1"/>
    <property type="molecule type" value="Genomic_DNA"/>
</dbReference>
<dbReference type="GO" id="GO:0004674">
    <property type="term" value="F:protein serine/threonine kinase activity"/>
    <property type="evidence" value="ECO:0007669"/>
    <property type="project" value="UniProtKB-KW"/>
</dbReference>
<keyword evidence="4" id="KW-1185">Reference proteome</keyword>
<dbReference type="Pfam" id="PF00533">
    <property type="entry name" value="BRCT"/>
    <property type="match status" value="1"/>
</dbReference>
<feature type="domain" description="Protein kinase" evidence="1">
    <location>
        <begin position="18"/>
        <end position="264"/>
    </location>
</feature>
<dbReference type="PROSITE" id="PS50172">
    <property type="entry name" value="BRCT"/>
    <property type="match status" value="1"/>
</dbReference>
<dbReference type="Gene3D" id="3.40.50.10190">
    <property type="entry name" value="BRCT domain"/>
    <property type="match status" value="1"/>
</dbReference>
<dbReference type="GO" id="GO:0005524">
    <property type="term" value="F:ATP binding"/>
    <property type="evidence" value="ECO:0007669"/>
    <property type="project" value="InterPro"/>
</dbReference>
<evidence type="ECO:0000313" key="4">
    <source>
        <dbReference type="Proteomes" id="UP000291189"/>
    </source>
</evidence>
<organism evidence="3 4">
    <name type="scientific">Nocardioides iriomotensis</name>
    <dbReference type="NCBI Taxonomy" id="715784"/>
    <lineage>
        <taxon>Bacteria</taxon>
        <taxon>Bacillati</taxon>
        <taxon>Actinomycetota</taxon>
        <taxon>Actinomycetes</taxon>
        <taxon>Propionibacteriales</taxon>
        <taxon>Nocardioidaceae</taxon>
        <taxon>Nocardioides</taxon>
    </lineage>
</organism>
<dbReference type="AlphaFoldDB" id="A0A4Q5JA08"/>